<proteinExistence type="predicted"/>
<protein>
    <submittedName>
        <fullName evidence="2">Uncharacterized protein</fullName>
    </submittedName>
</protein>
<evidence type="ECO:0000313" key="2">
    <source>
        <dbReference type="EMBL" id="GAH27842.1"/>
    </source>
</evidence>
<dbReference type="AlphaFoldDB" id="X1E5K1"/>
<evidence type="ECO:0000256" key="1">
    <source>
        <dbReference type="SAM" id="Coils"/>
    </source>
</evidence>
<dbReference type="EMBL" id="BART01040283">
    <property type="protein sequence ID" value="GAH27842.1"/>
    <property type="molecule type" value="Genomic_DNA"/>
</dbReference>
<feature type="non-terminal residue" evidence="2">
    <location>
        <position position="100"/>
    </location>
</feature>
<sequence>YFKTKIKSGEKIEGSDVEETEKIKSKKSLKTLIEKLQEMQVLLREKQKKLKGNILNDEKIEETRKEISALIGEIKKFNREISKRTLSGQIYLVLNDEETT</sequence>
<organism evidence="2">
    <name type="scientific">marine sediment metagenome</name>
    <dbReference type="NCBI Taxonomy" id="412755"/>
    <lineage>
        <taxon>unclassified sequences</taxon>
        <taxon>metagenomes</taxon>
        <taxon>ecological metagenomes</taxon>
    </lineage>
</organism>
<accession>X1E5K1</accession>
<comment type="caution">
    <text evidence="2">The sequence shown here is derived from an EMBL/GenBank/DDBJ whole genome shotgun (WGS) entry which is preliminary data.</text>
</comment>
<feature type="coiled-coil region" evidence="1">
    <location>
        <begin position="26"/>
        <end position="80"/>
    </location>
</feature>
<keyword evidence="1" id="KW-0175">Coiled coil</keyword>
<name>X1E5K1_9ZZZZ</name>
<gene>
    <name evidence="2" type="ORF">S01H4_65674</name>
</gene>
<feature type="non-terminal residue" evidence="2">
    <location>
        <position position="1"/>
    </location>
</feature>
<reference evidence="2" key="1">
    <citation type="journal article" date="2014" name="Front. Microbiol.">
        <title>High frequency of phylogenetically diverse reductive dehalogenase-homologous genes in deep subseafloor sedimentary metagenomes.</title>
        <authorList>
            <person name="Kawai M."/>
            <person name="Futagami T."/>
            <person name="Toyoda A."/>
            <person name="Takaki Y."/>
            <person name="Nishi S."/>
            <person name="Hori S."/>
            <person name="Arai W."/>
            <person name="Tsubouchi T."/>
            <person name="Morono Y."/>
            <person name="Uchiyama I."/>
            <person name="Ito T."/>
            <person name="Fujiyama A."/>
            <person name="Inagaki F."/>
            <person name="Takami H."/>
        </authorList>
    </citation>
    <scope>NUCLEOTIDE SEQUENCE</scope>
    <source>
        <strain evidence="2">Expedition CK06-06</strain>
    </source>
</reference>